<dbReference type="SUPFAM" id="SSF53335">
    <property type="entry name" value="S-adenosyl-L-methionine-dependent methyltransferases"/>
    <property type="match status" value="1"/>
</dbReference>
<dbReference type="GO" id="GO:0008168">
    <property type="term" value="F:methyltransferase activity"/>
    <property type="evidence" value="ECO:0007669"/>
    <property type="project" value="UniProtKB-KW"/>
</dbReference>
<accession>A0A3G2L7D3</accession>
<name>A0A3G2L7D3_9FLAO</name>
<evidence type="ECO:0000256" key="1">
    <source>
        <dbReference type="ARBA" id="ARBA00022603"/>
    </source>
</evidence>
<dbReference type="OrthoDB" id="9789123at2"/>
<feature type="domain" description="Methyltransferase" evidence="3">
    <location>
        <begin position="39"/>
        <end position="126"/>
    </location>
</feature>
<dbReference type="KEGG" id="emar:D1013_12825"/>
<dbReference type="Pfam" id="PF13649">
    <property type="entry name" value="Methyltransf_25"/>
    <property type="match status" value="1"/>
</dbReference>
<evidence type="ECO:0000259" key="3">
    <source>
        <dbReference type="Pfam" id="PF13649"/>
    </source>
</evidence>
<gene>
    <name evidence="4" type="ORF">D1013_12825</name>
</gene>
<evidence type="ECO:0000313" key="4">
    <source>
        <dbReference type="EMBL" id="AYN68194.1"/>
    </source>
</evidence>
<dbReference type="Proteomes" id="UP000276309">
    <property type="component" value="Chromosome"/>
</dbReference>
<proteinExistence type="predicted"/>
<sequence>MEQVAHRWNAKQYNDKYSFVYDYGKSLIKLLDPQPKEQVLDLGCGSGQLTSEIAAFGSEVTGIDKSESMIEEAKKRFPNLHFEVGDATSYDAEGTYDAVFSNAALHWVTDYQEAIVKMYQNLKPGGRLVVELGGEGNVEAIVSALRHSLLTHGFVEQSNLKLWYFPSVSEYTWALEAEGFKVTFAQWYERSTELADEESGLRDWLGMFAKPFFKGVDKKMVSEIISEVEQTIKPELYQEGKWLADYKRIRVVAQKI</sequence>
<dbReference type="CDD" id="cd02440">
    <property type="entry name" value="AdoMet_MTases"/>
    <property type="match status" value="1"/>
</dbReference>
<keyword evidence="5" id="KW-1185">Reference proteome</keyword>
<dbReference type="EMBL" id="CP032050">
    <property type="protein sequence ID" value="AYN68194.1"/>
    <property type="molecule type" value="Genomic_DNA"/>
</dbReference>
<dbReference type="InterPro" id="IPR041698">
    <property type="entry name" value="Methyltransf_25"/>
</dbReference>
<dbReference type="AlphaFoldDB" id="A0A3G2L7D3"/>
<organism evidence="4 5">
    <name type="scientific">Euzebyella marina</name>
    <dbReference type="NCBI Taxonomy" id="1761453"/>
    <lineage>
        <taxon>Bacteria</taxon>
        <taxon>Pseudomonadati</taxon>
        <taxon>Bacteroidota</taxon>
        <taxon>Flavobacteriia</taxon>
        <taxon>Flavobacteriales</taxon>
        <taxon>Flavobacteriaceae</taxon>
        <taxon>Euzebyella</taxon>
    </lineage>
</organism>
<evidence type="ECO:0000256" key="2">
    <source>
        <dbReference type="ARBA" id="ARBA00022679"/>
    </source>
</evidence>
<dbReference type="Gene3D" id="3.40.50.150">
    <property type="entry name" value="Vaccinia Virus protein VP39"/>
    <property type="match status" value="1"/>
</dbReference>
<keyword evidence="2 4" id="KW-0808">Transferase</keyword>
<keyword evidence="1 4" id="KW-0489">Methyltransferase</keyword>
<dbReference type="GO" id="GO:0032259">
    <property type="term" value="P:methylation"/>
    <property type="evidence" value="ECO:0007669"/>
    <property type="project" value="UniProtKB-KW"/>
</dbReference>
<dbReference type="RefSeq" id="WP_121849209.1">
    <property type="nucleotide sequence ID" value="NZ_CP032050.1"/>
</dbReference>
<dbReference type="PANTHER" id="PTHR43861">
    <property type="entry name" value="TRANS-ACONITATE 2-METHYLTRANSFERASE-RELATED"/>
    <property type="match status" value="1"/>
</dbReference>
<reference evidence="4 5" key="1">
    <citation type="submission" date="2018-08" db="EMBL/GenBank/DDBJ databases">
        <title>The reduced genetic potential of extracellular carbohydrate catabolism in Euzebyella marina RN62, a Flavobacteriia bacterium isolated from the hadal water.</title>
        <authorList>
            <person name="Xue C."/>
        </authorList>
    </citation>
    <scope>NUCLEOTIDE SEQUENCE [LARGE SCALE GENOMIC DNA]</scope>
    <source>
        <strain evidence="4 5">RN62</strain>
    </source>
</reference>
<evidence type="ECO:0000313" key="5">
    <source>
        <dbReference type="Proteomes" id="UP000276309"/>
    </source>
</evidence>
<protein>
    <submittedName>
        <fullName evidence="4">Class I SAM-dependent methyltransferase</fullName>
    </submittedName>
</protein>
<dbReference type="PANTHER" id="PTHR43861:SF1">
    <property type="entry name" value="TRANS-ACONITATE 2-METHYLTRANSFERASE"/>
    <property type="match status" value="1"/>
</dbReference>
<dbReference type="InterPro" id="IPR029063">
    <property type="entry name" value="SAM-dependent_MTases_sf"/>
</dbReference>